<keyword evidence="1" id="KW-1133">Transmembrane helix</keyword>
<evidence type="ECO:0000313" key="3">
    <source>
        <dbReference type="EMBL" id="KAJ7352772.1"/>
    </source>
</evidence>
<dbReference type="InterPro" id="IPR013587">
    <property type="entry name" value="Nitrate/nitrite_sensing"/>
</dbReference>
<keyword evidence="1" id="KW-0812">Transmembrane</keyword>
<reference evidence="3" key="1">
    <citation type="submission" date="2023-01" db="EMBL/GenBank/DDBJ databases">
        <title>Genome assembly of the deep-sea coral Lophelia pertusa.</title>
        <authorList>
            <person name="Herrera S."/>
            <person name="Cordes E."/>
        </authorList>
    </citation>
    <scope>NUCLEOTIDE SEQUENCE</scope>
    <source>
        <strain evidence="3">USNM1676648</strain>
        <tissue evidence="3">Polyp</tissue>
    </source>
</reference>
<feature type="transmembrane region" description="Helical" evidence="1">
    <location>
        <begin position="31"/>
        <end position="53"/>
    </location>
</feature>
<name>A0A9X0CHK8_9CNID</name>
<keyword evidence="1" id="KW-0472">Membrane</keyword>
<dbReference type="AlphaFoldDB" id="A0A9X0CHK8"/>
<accession>A0A9X0CHK8</accession>
<feature type="domain" description="Nitrate/nitrite sensing protein" evidence="2">
    <location>
        <begin position="76"/>
        <end position="225"/>
    </location>
</feature>
<dbReference type="Pfam" id="PF08376">
    <property type="entry name" value="NIT"/>
    <property type="match status" value="1"/>
</dbReference>
<organism evidence="3 4">
    <name type="scientific">Desmophyllum pertusum</name>
    <dbReference type="NCBI Taxonomy" id="174260"/>
    <lineage>
        <taxon>Eukaryota</taxon>
        <taxon>Metazoa</taxon>
        <taxon>Cnidaria</taxon>
        <taxon>Anthozoa</taxon>
        <taxon>Hexacorallia</taxon>
        <taxon>Scleractinia</taxon>
        <taxon>Caryophylliina</taxon>
        <taxon>Caryophylliidae</taxon>
        <taxon>Desmophyllum</taxon>
    </lineage>
</organism>
<dbReference type="Proteomes" id="UP001163046">
    <property type="component" value="Unassembled WGS sequence"/>
</dbReference>
<evidence type="ECO:0000259" key="2">
    <source>
        <dbReference type="Pfam" id="PF08376"/>
    </source>
</evidence>
<gene>
    <name evidence="3" type="ORF">OS493_034123</name>
</gene>
<comment type="caution">
    <text evidence="3">The sequence shown here is derived from an EMBL/GenBank/DDBJ whole genome shotgun (WGS) entry which is preliminary data.</text>
</comment>
<proteinExistence type="predicted"/>
<keyword evidence="4" id="KW-1185">Reference proteome</keyword>
<evidence type="ECO:0000313" key="4">
    <source>
        <dbReference type="Proteomes" id="UP001163046"/>
    </source>
</evidence>
<dbReference type="OrthoDB" id="6127067at2759"/>
<protein>
    <recommendedName>
        <fullName evidence="2">Nitrate/nitrite sensing protein domain-containing protein</fullName>
    </recommendedName>
</protein>
<sequence length="258" mass="29641">MEENKKVKLVRMCWRYDVTTSAGRRVQSLKIIGVAMIAVLSLLIFVVEDVYLANENINIANDMENNLKSTLQVASLIHGLQTERGLTVLCLGSKGKEDQENVWNKLNNARLETDKALTTTEWPFDTDTLKEFIHSPKSLQRYLNQHRYEVGNKCEHGTTEEQISFYTLPIDLMLDWFFETVKSKSQENHVNLNGYYMFLAGKDKIGIERALGGSFFTNGHFSTTSHLVWFTEQSFLEEISLIQVENCCLRSKQCLVKK</sequence>
<evidence type="ECO:0000256" key="1">
    <source>
        <dbReference type="SAM" id="Phobius"/>
    </source>
</evidence>
<dbReference type="EMBL" id="MU827348">
    <property type="protein sequence ID" value="KAJ7352772.1"/>
    <property type="molecule type" value="Genomic_DNA"/>
</dbReference>